<evidence type="ECO:0000313" key="2">
    <source>
        <dbReference type="EMBL" id="DAF59528.1"/>
    </source>
</evidence>
<evidence type="ECO:0000256" key="1">
    <source>
        <dbReference type="SAM" id="Phobius"/>
    </source>
</evidence>
<keyword evidence="1" id="KW-1133">Transmembrane helix</keyword>
<dbReference type="EMBL" id="BK032771">
    <property type="protein sequence ID" value="DAF59528.1"/>
    <property type="molecule type" value="Genomic_DNA"/>
</dbReference>
<keyword evidence="1" id="KW-0812">Transmembrane</keyword>
<sequence length="84" mass="9687">MTKRPNKLGRIESETKVRWYKKTNWRVIGKTVLAVGLVALGVLGTLQYQKIINNIKAEGVAEYKLTCEKFTDKDKKVTWLECDE</sequence>
<keyword evidence="1" id="KW-0472">Membrane</keyword>
<feature type="transmembrane region" description="Helical" evidence="1">
    <location>
        <begin position="27"/>
        <end position="46"/>
    </location>
</feature>
<reference evidence="2" key="1">
    <citation type="journal article" date="2021" name="Proc. Natl. Acad. Sci. U.S.A.">
        <title>A Catalog of Tens of Thousands of Viruses from Human Metagenomes Reveals Hidden Associations with Chronic Diseases.</title>
        <authorList>
            <person name="Tisza M.J."/>
            <person name="Buck C.B."/>
        </authorList>
    </citation>
    <scope>NUCLEOTIDE SEQUENCE</scope>
    <source>
        <strain evidence="2">CtU557</strain>
    </source>
</reference>
<name>A0A8S5T8S5_9CAUD</name>
<proteinExistence type="predicted"/>
<organism evidence="2">
    <name type="scientific">Podoviridae sp. ctU557</name>
    <dbReference type="NCBI Taxonomy" id="2827736"/>
    <lineage>
        <taxon>Viruses</taxon>
        <taxon>Duplodnaviria</taxon>
        <taxon>Heunggongvirae</taxon>
        <taxon>Uroviricota</taxon>
        <taxon>Caudoviricetes</taxon>
    </lineage>
</organism>
<protein>
    <submittedName>
        <fullName evidence="2">Uncharacterized protein</fullName>
    </submittedName>
</protein>
<accession>A0A8S5T8S5</accession>